<organism evidence="3 4">
    <name type="scientific">Rhodovulum sulfidophilum</name>
    <name type="common">Rhodobacter sulfidophilus</name>
    <dbReference type="NCBI Taxonomy" id="35806"/>
    <lineage>
        <taxon>Bacteria</taxon>
        <taxon>Pseudomonadati</taxon>
        <taxon>Pseudomonadota</taxon>
        <taxon>Alphaproteobacteria</taxon>
        <taxon>Rhodobacterales</taxon>
        <taxon>Paracoccaceae</taxon>
        <taxon>Rhodovulum</taxon>
    </lineage>
</organism>
<evidence type="ECO:0000313" key="3">
    <source>
        <dbReference type="EMBL" id="PZQ52140.1"/>
    </source>
</evidence>
<dbReference type="SUPFAM" id="SSF56935">
    <property type="entry name" value="Porins"/>
    <property type="match status" value="1"/>
</dbReference>
<feature type="chain" id="PRO_5015937374" description="Porin domain-containing protein" evidence="1">
    <location>
        <begin position="23"/>
        <end position="345"/>
    </location>
</feature>
<sequence length="345" mass="35349">MKKVLFASSALAALAIGGVASAQGISLFGTARLGLGYGIDNEGGVWVDEDGNKQDDLRAVSRVRFGVNMTGETNSGITFGATIRADNAIGGNGGTFGQTAGEVFVSGSFGTLTFGDTNGADEQWVGDLIGDYSLTGLGDYDETTFLSNGGSFGNDTGNDFFADPEARPTVRYDFEIAGFGISASANRLLNSFAVGGGYAGNFAGGTFNVGLGYYDYESFTAAGTPFPNGEVPGGKQYSGVIGATYGDYGANVIYTDADSDGASFSTLGVGLSAGFGDFSVGAWWRQILDADGGLEDLKNSNAYALTGQYDLGGGATVNGGVQRNYDFLSNDDAATTADFGISMAF</sequence>
<dbReference type="GO" id="GO:0015288">
    <property type="term" value="F:porin activity"/>
    <property type="evidence" value="ECO:0007669"/>
    <property type="project" value="InterPro"/>
</dbReference>
<feature type="signal peptide" evidence="1">
    <location>
        <begin position="1"/>
        <end position="22"/>
    </location>
</feature>
<evidence type="ECO:0000256" key="1">
    <source>
        <dbReference type="SAM" id="SignalP"/>
    </source>
</evidence>
<keyword evidence="1" id="KW-0732">Signal</keyword>
<evidence type="ECO:0000313" key="4">
    <source>
        <dbReference type="Proteomes" id="UP000249185"/>
    </source>
</evidence>
<dbReference type="AlphaFoldDB" id="A0A2W5QKW0"/>
<comment type="caution">
    <text evidence="3">The sequence shown here is derived from an EMBL/GenBank/DDBJ whole genome shotgun (WGS) entry which is preliminary data.</text>
</comment>
<dbReference type="Gene3D" id="2.40.160.10">
    <property type="entry name" value="Porin"/>
    <property type="match status" value="1"/>
</dbReference>
<name>A0A2W5QKW0_RHOSU</name>
<reference evidence="3 4" key="1">
    <citation type="submission" date="2017-08" db="EMBL/GenBank/DDBJ databases">
        <title>Infants hospitalized years apart are colonized by the same room-sourced microbial strains.</title>
        <authorList>
            <person name="Brooks B."/>
            <person name="Olm M.R."/>
            <person name="Firek B.A."/>
            <person name="Baker R."/>
            <person name="Thomas B.C."/>
            <person name="Morowitz M.J."/>
            <person name="Banfield J.F."/>
        </authorList>
    </citation>
    <scope>NUCLEOTIDE SEQUENCE [LARGE SCALE GENOMIC DNA]</scope>
    <source>
        <strain evidence="3">S2_005_002_R2_34</strain>
    </source>
</reference>
<dbReference type="InterPro" id="IPR023614">
    <property type="entry name" value="Porin_dom_sf"/>
</dbReference>
<protein>
    <recommendedName>
        <fullName evidence="2">Porin domain-containing protein</fullName>
    </recommendedName>
</protein>
<evidence type="ECO:0000259" key="2">
    <source>
        <dbReference type="Pfam" id="PF13609"/>
    </source>
</evidence>
<dbReference type="GO" id="GO:0016020">
    <property type="term" value="C:membrane"/>
    <property type="evidence" value="ECO:0007669"/>
    <property type="project" value="InterPro"/>
</dbReference>
<feature type="domain" description="Porin" evidence="2">
    <location>
        <begin position="9"/>
        <end position="324"/>
    </location>
</feature>
<dbReference type="Proteomes" id="UP000249185">
    <property type="component" value="Unassembled WGS sequence"/>
</dbReference>
<dbReference type="Pfam" id="PF13609">
    <property type="entry name" value="Porin_4"/>
    <property type="match status" value="1"/>
</dbReference>
<proteinExistence type="predicted"/>
<gene>
    <name evidence="3" type="ORF">DI556_00240</name>
</gene>
<dbReference type="EMBL" id="QFPW01000001">
    <property type="protein sequence ID" value="PZQ52140.1"/>
    <property type="molecule type" value="Genomic_DNA"/>
</dbReference>
<dbReference type="InterPro" id="IPR033900">
    <property type="entry name" value="Gram_neg_porin_domain"/>
</dbReference>
<accession>A0A2W5QKW0</accession>